<dbReference type="InterPro" id="IPR001971">
    <property type="entry name" value="Ribosomal_uS11"/>
</dbReference>
<reference evidence="10" key="3">
    <citation type="submission" date="2025-04" db="UniProtKB">
        <authorList>
            <consortium name="RefSeq"/>
        </authorList>
    </citation>
    <scope>IDENTIFICATION</scope>
    <source>
        <strain evidence="10">CBS 781.70</strain>
    </source>
</reference>
<evidence type="ECO:0000256" key="6">
    <source>
        <dbReference type="ARBA" id="ARBA00037226"/>
    </source>
</evidence>
<dbReference type="SUPFAM" id="SSF53137">
    <property type="entry name" value="Translational machinery components"/>
    <property type="match status" value="1"/>
</dbReference>
<dbReference type="HAMAP" id="MF_01310">
    <property type="entry name" value="Ribosomal_uS11"/>
    <property type="match status" value="1"/>
</dbReference>
<dbReference type="EMBL" id="ML975153">
    <property type="protein sequence ID" value="KAF1814320.1"/>
    <property type="molecule type" value="Genomic_DNA"/>
</dbReference>
<dbReference type="GO" id="GO:0005739">
    <property type="term" value="C:mitochondrion"/>
    <property type="evidence" value="ECO:0007669"/>
    <property type="project" value="UniProtKB-SubCell"/>
</dbReference>
<protein>
    <recommendedName>
        <fullName evidence="7">Small ribosomal subunit protein uS11m</fullName>
    </recommendedName>
</protein>
<comment type="function">
    <text evidence="6">Component of the mitochondrial ribosome (mitoribosome), a dedicated translation machinery responsible for the synthesis of mitochondrial genome-encoded proteins, including at least some of the essential transmembrane subunits of the mitochondrial respiratory chain. The mitoribosomes are attached to the mitochondrial inner membrane and translation products are cotranslationally integrated into the membrane.</text>
</comment>
<dbReference type="GO" id="GO:0005840">
    <property type="term" value="C:ribosome"/>
    <property type="evidence" value="ECO:0007669"/>
    <property type="project" value="UniProtKB-KW"/>
</dbReference>
<gene>
    <name evidence="8 10" type="ORF">P152DRAFT_392864</name>
</gene>
<dbReference type="GO" id="GO:1990904">
    <property type="term" value="C:ribonucleoprotein complex"/>
    <property type="evidence" value="ECO:0007669"/>
    <property type="project" value="UniProtKB-KW"/>
</dbReference>
<evidence type="ECO:0000313" key="9">
    <source>
        <dbReference type="Proteomes" id="UP000504638"/>
    </source>
</evidence>
<keyword evidence="4" id="KW-0496">Mitochondrion</keyword>
<organism evidence="8">
    <name type="scientific">Eremomyces bilateralis CBS 781.70</name>
    <dbReference type="NCBI Taxonomy" id="1392243"/>
    <lineage>
        <taxon>Eukaryota</taxon>
        <taxon>Fungi</taxon>
        <taxon>Dikarya</taxon>
        <taxon>Ascomycota</taxon>
        <taxon>Pezizomycotina</taxon>
        <taxon>Dothideomycetes</taxon>
        <taxon>Dothideomycetes incertae sedis</taxon>
        <taxon>Eremomycetales</taxon>
        <taxon>Eremomycetaceae</taxon>
        <taxon>Eremomyces</taxon>
    </lineage>
</organism>
<evidence type="ECO:0000256" key="7">
    <source>
        <dbReference type="ARBA" id="ARBA00070326"/>
    </source>
</evidence>
<dbReference type="PIRSF" id="PIRSF002131">
    <property type="entry name" value="Ribosomal_S11"/>
    <property type="match status" value="1"/>
</dbReference>
<keyword evidence="5" id="KW-0687">Ribonucleoprotein</keyword>
<keyword evidence="3" id="KW-0689">Ribosomal protein</keyword>
<reference evidence="10" key="2">
    <citation type="submission" date="2020-04" db="EMBL/GenBank/DDBJ databases">
        <authorList>
            <consortium name="NCBI Genome Project"/>
        </authorList>
    </citation>
    <scope>NUCLEOTIDE SEQUENCE</scope>
    <source>
        <strain evidence="10">CBS 781.70</strain>
    </source>
</reference>
<dbReference type="PANTHER" id="PTHR11759">
    <property type="entry name" value="40S RIBOSOMAL PROTEIN S14/30S RIBOSOMAL PROTEIN S11"/>
    <property type="match status" value="1"/>
</dbReference>
<comment type="similarity">
    <text evidence="2">Belongs to the universal ribosomal protein uS11 family.</text>
</comment>
<dbReference type="FunFam" id="3.30.420.80:FF:000011">
    <property type="entry name" value="37S ribosomal protein S18, mitochondrial"/>
    <property type="match status" value="1"/>
</dbReference>
<evidence type="ECO:0000256" key="4">
    <source>
        <dbReference type="ARBA" id="ARBA00023128"/>
    </source>
</evidence>
<dbReference type="GO" id="GO:0006412">
    <property type="term" value="P:translation"/>
    <property type="evidence" value="ECO:0007669"/>
    <property type="project" value="InterPro"/>
</dbReference>
<dbReference type="Proteomes" id="UP000504638">
    <property type="component" value="Unplaced"/>
</dbReference>
<reference evidence="8 10" key="1">
    <citation type="submission" date="2020-01" db="EMBL/GenBank/DDBJ databases">
        <authorList>
            <consortium name="DOE Joint Genome Institute"/>
            <person name="Haridas S."/>
            <person name="Albert R."/>
            <person name="Binder M."/>
            <person name="Bloem J."/>
            <person name="Labutti K."/>
            <person name="Salamov A."/>
            <person name="Andreopoulos B."/>
            <person name="Baker S.E."/>
            <person name="Barry K."/>
            <person name="Bills G."/>
            <person name="Bluhm B.H."/>
            <person name="Cannon C."/>
            <person name="Castanera R."/>
            <person name="Culley D.E."/>
            <person name="Daum C."/>
            <person name="Ezra D."/>
            <person name="Gonzalez J.B."/>
            <person name="Henrissat B."/>
            <person name="Kuo A."/>
            <person name="Liang C."/>
            <person name="Lipzen A."/>
            <person name="Lutzoni F."/>
            <person name="Magnuson J."/>
            <person name="Mondo S."/>
            <person name="Nolan M."/>
            <person name="Ohm R."/>
            <person name="Pangilinan J."/>
            <person name="Park H.-J."/>
            <person name="Ramirez L."/>
            <person name="Alfaro M."/>
            <person name="Sun H."/>
            <person name="Tritt A."/>
            <person name="Yoshinaga Y."/>
            <person name="Zwiers L.-H."/>
            <person name="Turgeon B.G."/>
            <person name="Goodwin S.B."/>
            <person name="Spatafora J.W."/>
            <person name="Crous P.W."/>
            <person name="Grigoriev I.V."/>
        </authorList>
    </citation>
    <scope>NUCLEOTIDE SEQUENCE</scope>
    <source>
        <strain evidence="8 10">CBS 781.70</strain>
    </source>
</reference>
<evidence type="ECO:0000313" key="8">
    <source>
        <dbReference type="EMBL" id="KAF1814320.1"/>
    </source>
</evidence>
<keyword evidence="9" id="KW-1185">Reference proteome</keyword>
<dbReference type="Pfam" id="PF00411">
    <property type="entry name" value="Ribosomal_S11"/>
    <property type="match status" value="1"/>
</dbReference>
<dbReference type="InterPro" id="IPR036967">
    <property type="entry name" value="Ribosomal_uS11_sf"/>
</dbReference>
<name>A0A6G1G8U7_9PEZI</name>
<dbReference type="GO" id="GO:0003735">
    <property type="term" value="F:structural constituent of ribosome"/>
    <property type="evidence" value="ECO:0007669"/>
    <property type="project" value="InterPro"/>
</dbReference>
<dbReference type="OrthoDB" id="1654884at2759"/>
<dbReference type="Gene3D" id="3.30.420.80">
    <property type="entry name" value="Ribosomal protein S11"/>
    <property type="match status" value="1"/>
</dbReference>
<sequence length="139" mass="15629">MRGSPQSAIPSFDPAETEPYHLHVYTHKHNTHITLTKPDRNALISVSCGNIGFRKAGRGTYDAGYQLTAWVMNKINTTGLLPKIEDLELVYRGWGKGREAFTKALLGQEGRHIRGKITRVTDATRLKFGGTRSKRPRRL</sequence>
<evidence type="ECO:0000256" key="3">
    <source>
        <dbReference type="ARBA" id="ARBA00022980"/>
    </source>
</evidence>
<evidence type="ECO:0000256" key="2">
    <source>
        <dbReference type="ARBA" id="ARBA00006194"/>
    </source>
</evidence>
<comment type="subcellular location">
    <subcellularLocation>
        <location evidence="1">Mitochondrion</location>
    </subcellularLocation>
</comment>
<evidence type="ECO:0000256" key="5">
    <source>
        <dbReference type="ARBA" id="ARBA00023274"/>
    </source>
</evidence>
<accession>A0A6G1G8U7</accession>
<dbReference type="AlphaFoldDB" id="A0A6G1G8U7"/>
<evidence type="ECO:0000313" key="10">
    <source>
        <dbReference type="RefSeq" id="XP_033535951.1"/>
    </source>
</evidence>
<dbReference type="GeneID" id="54416736"/>
<evidence type="ECO:0000256" key="1">
    <source>
        <dbReference type="ARBA" id="ARBA00004173"/>
    </source>
</evidence>
<dbReference type="RefSeq" id="XP_033535951.1">
    <property type="nucleotide sequence ID" value="XM_033676166.1"/>
</dbReference>
<proteinExistence type="inferred from homology"/>